<name>A0A1X7R7U8_9SACH</name>
<dbReference type="OrthoDB" id="3996692at2759"/>
<organism evidence="3 4">
    <name type="scientific">Maudiozyma saulgeensis</name>
    <dbReference type="NCBI Taxonomy" id="1789683"/>
    <lineage>
        <taxon>Eukaryota</taxon>
        <taxon>Fungi</taxon>
        <taxon>Dikarya</taxon>
        <taxon>Ascomycota</taxon>
        <taxon>Saccharomycotina</taxon>
        <taxon>Saccharomycetes</taxon>
        <taxon>Saccharomycetales</taxon>
        <taxon>Saccharomycetaceae</taxon>
        <taxon>Maudiozyma</taxon>
    </lineage>
</organism>
<keyword evidence="1" id="KW-0175">Coiled coil</keyword>
<sequence length="438" mass="50020">MIDYNLMHKANPLLFAPERYDQYPLNHQELMQYLTSASSSGATVCPRPVTATDEFDYLLYMDGNSSNRSSASPEHLTNMSSSAINTGVMELDLDKKLACEFAIYQTHMRNKQNDISGKNDNSHKAKKFNELLQMKVGSNEWFDEMLHLLESINATNIDLSSIGDMTIATKDNSLRKKIVGDGQVSNNTDGIERTDTTGIDLQDTISYIMSNAIKNGVDIKPQFKETKSEIKNHSNEKEYLRNIIDSMIEMAKINRDKVTNITEDKEADNVKMKEMNTALNDLQLAHNFLTRQFESDRIEYSKDIEKLTKTNRELQEKLLNYHSNLTKTENELHETQEKLQMKELNPVIEGNNTPLLKGLGDDLGFLSPITVDPDNIRSSQSSFDSKGEPKSDGKGSSYSLTLMRNEFKKLLTETQRKYETELAKERELRQELEKKQLK</sequence>
<gene>
    <name evidence="3" type="ORF">KASA_0K03850G</name>
</gene>
<accession>A0A1X7R7U8</accession>
<protein>
    <submittedName>
        <fullName evidence="3">Similar to Saccharomyces cerevisiae YER149C PEA2 Coiled-coil polarisome protein required for polarized morphogenesis, cell fusion, and low affinity Ca2+ influx</fullName>
    </submittedName>
</protein>
<evidence type="ECO:0000313" key="3">
    <source>
        <dbReference type="EMBL" id="SMN21691.1"/>
    </source>
</evidence>
<evidence type="ECO:0000256" key="2">
    <source>
        <dbReference type="SAM" id="MobiDB-lite"/>
    </source>
</evidence>
<evidence type="ECO:0000256" key="1">
    <source>
        <dbReference type="SAM" id="Coils"/>
    </source>
</evidence>
<keyword evidence="4" id="KW-1185">Reference proteome</keyword>
<feature type="region of interest" description="Disordered" evidence="2">
    <location>
        <begin position="376"/>
        <end position="399"/>
    </location>
</feature>
<proteinExistence type="predicted"/>
<dbReference type="Proteomes" id="UP000196158">
    <property type="component" value="Unassembled WGS sequence"/>
</dbReference>
<feature type="coiled-coil region" evidence="1">
    <location>
        <begin position="411"/>
        <end position="438"/>
    </location>
</feature>
<reference evidence="3 4" key="1">
    <citation type="submission" date="2017-04" db="EMBL/GenBank/DDBJ databases">
        <authorList>
            <person name="Afonso C.L."/>
            <person name="Miller P.J."/>
            <person name="Scott M.A."/>
            <person name="Spackman E."/>
            <person name="Goraichik I."/>
            <person name="Dimitrov K.M."/>
            <person name="Suarez D.L."/>
            <person name="Swayne D.E."/>
        </authorList>
    </citation>
    <scope>NUCLEOTIDE SEQUENCE [LARGE SCALE GENOMIC DNA]</scope>
</reference>
<evidence type="ECO:0000313" key="4">
    <source>
        <dbReference type="Proteomes" id="UP000196158"/>
    </source>
</evidence>
<dbReference type="AlphaFoldDB" id="A0A1X7R7U8"/>
<feature type="coiled-coil region" evidence="1">
    <location>
        <begin position="272"/>
        <end position="345"/>
    </location>
</feature>
<dbReference type="EMBL" id="FXLY01000008">
    <property type="protein sequence ID" value="SMN21691.1"/>
    <property type="molecule type" value="Genomic_DNA"/>
</dbReference>
<dbReference type="STRING" id="1789683.A0A1X7R7U8"/>